<evidence type="ECO:0000259" key="1">
    <source>
        <dbReference type="Pfam" id="PF14452"/>
    </source>
</evidence>
<name>A0ABU3Q5E6_9SPHN</name>
<keyword evidence="3" id="KW-1185">Reference proteome</keyword>
<dbReference type="EMBL" id="JAVUPU010000003">
    <property type="protein sequence ID" value="MDT9598636.1"/>
    <property type="molecule type" value="Genomic_DNA"/>
</dbReference>
<evidence type="ECO:0000313" key="3">
    <source>
        <dbReference type="Proteomes" id="UP001259572"/>
    </source>
</evidence>
<gene>
    <name evidence="2" type="ORF">RQX22_06715</name>
</gene>
<protein>
    <submittedName>
        <fullName evidence="2">Multiubiquitin domain-containing protein</fullName>
    </submittedName>
</protein>
<dbReference type="Pfam" id="PF14452">
    <property type="entry name" value="Multi_ubiq"/>
    <property type="match status" value="1"/>
</dbReference>
<reference evidence="2 3" key="1">
    <citation type="submission" date="2023-05" db="EMBL/GenBank/DDBJ databases">
        <authorList>
            <person name="Guo Y."/>
        </authorList>
    </citation>
    <scope>NUCLEOTIDE SEQUENCE [LARGE SCALE GENOMIC DNA]</scope>
    <source>
        <strain evidence="2 3">GR2756</strain>
    </source>
</reference>
<organism evidence="2 3">
    <name type="scientific">Sphingosinicella rhizophila</name>
    <dbReference type="NCBI Taxonomy" id="3050082"/>
    <lineage>
        <taxon>Bacteria</taxon>
        <taxon>Pseudomonadati</taxon>
        <taxon>Pseudomonadota</taxon>
        <taxon>Alphaproteobacteria</taxon>
        <taxon>Sphingomonadales</taxon>
        <taxon>Sphingosinicellaceae</taxon>
        <taxon>Sphingosinicella</taxon>
    </lineage>
</organism>
<dbReference type="Proteomes" id="UP001259572">
    <property type="component" value="Unassembled WGS sequence"/>
</dbReference>
<proteinExistence type="predicted"/>
<comment type="caution">
    <text evidence="2">The sequence shown here is derived from an EMBL/GenBank/DDBJ whole genome shotgun (WGS) entry which is preliminary data.</text>
</comment>
<sequence>MIHAADDLIEGREVRTSARLIPPSAFVLIRTDGGIAQSVGLEEQVPLRRGERLTFRSFESDHVNTLTVDERGWEWGGDEITETDVREIGRIPVDLELFLDSDADRPIPAGGHVRLAGNGVEHIRSRRIEPRMLTIRVNSRKREVEPGTISFERLIELAFETPPTGPNVAFTVSYRKGPQPRPEGSLLPGQSIPVIEGMVFHVTATDKS</sequence>
<feature type="domain" description="Multi-ubiquitin" evidence="1">
    <location>
        <begin position="134"/>
        <end position="206"/>
    </location>
</feature>
<accession>A0ABU3Q5E6</accession>
<dbReference type="InterPro" id="IPR027802">
    <property type="entry name" value="Multi-ubiquitin_dom"/>
</dbReference>
<evidence type="ECO:0000313" key="2">
    <source>
        <dbReference type="EMBL" id="MDT9598636.1"/>
    </source>
</evidence>